<name>A0A8J3NJR1_9ACTN</name>
<evidence type="ECO:0000313" key="3">
    <source>
        <dbReference type="Proteomes" id="UP000601223"/>
    </source>
</evidence>
<reference evidence="2 3" key="1">
    <citation type="submission" date="2021-01" db="EMBL/GenBank/DDBJ databases">
        <title>Whole genome shotgun sequence of Catellatospora bangladeshensis NBRC 107357.</title>
        <authorList>
            <person name="Komaki H."/>
            <person name="Tamura T."/>
        </authorList>
    </citation>
    <scope>NUCLEOTIDE SEQUENCE [LARGE SCALE GENOMIC DNA]</scope>
    <source>
        <strain evidence="2 3">NBRC 107357</strain>
    </source>
</reference>
<keyword evidence="1" id="KW-1133">Transmembrane helix</keyword>
<evidence type="ECO:0008006" key="4">
    <source>
        <dbReference type="Google" id="ProtNLM"/>
    </source>
</evidence>
<organism evidence="2 3">
    <name type="scientific">Catellatospora bangladeshensis</name>
    <dbReference type="NCBI Taxonomy" id="310355"/>
    <lineage>
        <taxon>Bacteria</taxon>
        <taxon>Bacillati</taxon>
        <taxon>Actinomycetota</taxon>
        <taxon>Actinomycetes</taxon>
        <taxon>Micromonosporales</taxon>
        <taxon>Micromonosporaceae</taxon>
        <taxon>Catellatospora</taxon>
    </lineage>
</organism>
<dbReference type="EMBL" id="BONF01000019">
    <property type="protein sequence ID" value="GIF82273.1"/>
    <property type="molecule type" value="Genomic_DNA"/>
</dbReference>
<dbReference type="AlphaFoldDB" id="A0A8J3NJR1"/>
<dbReference type="Proteomes" id="UP000601223">
    <property type="component" value="Unassembled WGS sequence"/>
</dbReference>
<proteinExistence type="predicted"/>
<keyword evidence="1" id="KW-0472">Membrane</keyword>
<sequence>MTVRAAGLFMIVAAVATNLLFLGLGAVFDYPEVLRREPAEILGAFRADQGAVTALFAGLAATAALLVPISVTIGGLGRGERARLSVAVGVLAGLVQVLGLLRWVYEVPVLAAEPVGEAAVTTFRALHAYLGVGVGEALGYLGTAAWTVLVVTGPLRQRGLLRLLGVAAAAAVAVGVAEPFGLAAAGTVNFAGYLAWSVWLAVTGASLARRPATASGPAVTPPGPVRVAAG</sequence>
<gene>
    <name evidence="2" type="ORF">Cba03nite_36220</name>
</gene>
<feature type="transmembrane region" description="Helical" evidence="1">
    <location>
        <begin position="7"/>
        <end position="28"/>
    </location>
</feature>
<keyword evidence="1" id="KW-0812">Transmembrane</keyword>
<dbReference type="RefSeq" id="WP_203747197.1">
    <property type="nucleotide sequence ID" value="NZ_BONF01000019.1"/>
</dbReference>
<evidence type="ECO:0000313" key="2">
    <source>
        <dbReference type="EMBL" id="GIF82273.1"/>
    </source>
</evidence>
<accession>A0A8J3NJR1</accession>
<evidence type="ECO:0000256" key="1">
    <source>
        <dbReference type="SAM" id="Phobius"/>
    </source>
</evidence>
<feature type="transmembrane region" description="Helical" evidence="1">
    <location>
        <begin position="190"/>
        <end position="208"/>
    </location>
</feature>
<feature type="transmembrane region" description="Helical" evidence="1">
    <location>
        <begin position="163"/>
        <end position="184"/>
    </location>
</feature>
<feature type="transmembrane region" description="Helical" evidence="1">
    <location>
        <begin position="84"/>
        <end position="105"/>
    </location>
</feature>
<protein>
    <recommendedName>
        <fullName evidence="4">DUF4386 family protein</fullName>
    </recommendedName>
</protein>
<feature type="transmembrane region" description="Helical" evidence="1">
    <location>
        <begin position="125"/>
        <end position="151"/>
    </location>
</feature>
<feature type="transmembrane region" description="Helical" evidence="1">
    <location>
        <begin position="54"/>
        <end position="77"/>
    </location>
</feature>
<comment type="caution">
    <text evidence="2">The sequence shown here is derived from an EMBL/GenBank/DDBJ whole genome shotgun (WGS) entry which is preliminary data.</text>
</comment>
<keyword evidence="3" id="KW-1185">Reference proteome</keyword>